<keyword evidence="1" id="KW-1133">Transmembrane helix</keyword>
<keyword evidence="1" id="KW-0472">Membrane</keyword>
<protein>
    <submittedName>
        <fullName evidence="2">Uncharacterized protein</fullName>
    </submittedName>
</protein>
<comment type="caution">
    <text evidence="2">The sequence shown here is derived from an EMBL/GenBank/DDBJ whole genome shotgun (WGS) entry which is preliminary data.</text>
</comment>
<keyword evidence="3" id="KW-1185">Reference proteome</keyword>
<dbReference type="RefSeq" id="WP_166646990.1">
    <property type="nucleotide sequence ID" value="NZ_SOCA01000001.1"/>
</dbReference>
<evidence type="ECO:0000256" key="1">
    <source>
        <dbReference type="SAM" id="Phobius"/>
    </source>
</evidence>
<gene>
    <name evidence="2" type="ORF">EI77_00549</name>
</gene>
<proteinExistence type="predicted"/>
<name>A0A4R7SRZ9_9BACT</name>
<dbReference type="Proteomes" id="UP000295662">
    <property type="component" value="Unassembled WGS sequence"/>
</dbReference>
<accession>A0A4R7SRZ9</accession>
<dbReference type="EMBL" id="SOCA01000001">
    <property type="protein sequence ID" value="TDU81246.1"/>
    <property type="molecule type" value="Genomic_DNA"/>
</dbReference>
<evidence type="ECO:0000313" key="2">
    <source>
        <dbReference type="EMBL" id="TDU81246.1"/>
    </source>
</evidence>
<feature type="transmembrane region" description="Helical" evidence="1">
    <location>
        <begin position="16"/>
        <end position="32"/>
    </location>
</feature>
<dbReference type="AlphaFoldDB" id="A0A4R7SRZ9"/>
<evidence type="ECO:0000313" key="3">
    <source>
        <dbReference type="Proteomes" id="UP000295662"/>
    </source>
</evidence>
<organism evidence="2 3">
    <name type="scientific">Prosthecobacter fusiformis</name>
    <dbReference type="NCBI Taxonomy" id="48464"/>
    <lineage>
        <taxon>Bacteria</taxon>
        <taxon>Pseudomonadati</taxon>
        <taxon>Verrucomicrobiota</taxon>
        <taxon>Verrucomicrobiia</taxon>
        <taxon>Verrucomicrobiales</taxon>
        <taxon>Verrucomicrobiaceae</taxon>
        <taxon>Prosthecobacter</taxon>
    </lineage>
</organism>
<sequence length="51" mass="5713">MNTMLELSKDADYDTLAAYLIVSAAVVAKIWFNYKDRIAKRTGVQNQNFGG</sequence>
<reference evidence="2 3" key="1">
    <citation type="submission" date="2019-03" db="EMBL/GenBank/DDBJ databases">
        <title>Genomic Encyclopedia of Archaeal and Bacterial Type Strains, Phase II (KMG-II): from individual species to whole genera.</title>
        <authorList>
            <person name="Goeker M."/>
        </authorList>
    </citation>
    <scope>NUCLEOTIDE SEQUENCE [LARGE SCALE GENOMIC DNA]</scope>
    <source>
        <strain evidence="2 3">ATCC 25309</strain>
    </source>
</reference>
<keyword evidence="1" id="KW-0812">Transmembrane</keyword>